<name>A0ABT7Q8D9_9GAMM</name>
<dbReference type="Proteomes" id="UP001168109">
    <property type="component" value="Unassembled WGS sequence"/>
</dbReference>
<accession>A0ABT7Q8D9</accession>
<evidence type="ECO:0000313" key="2">
    <source>
        <dbReference type="EMBL" id="MDM5130209.1"/>
    </source>
</evidence>
<evidence type="ECO:0000259" key="1">
    <source>
        <dbReference type="Pfam" id="PF13503"/>
    </source>
</evidence>
<organism evidence="2 3">
    <name type="scientific">Aeromonas piscicola</name>
    <dbReference type="NCBI Taxonomy" id="600645"/>
    <lineage>
        <taxon>Bacteria</taxon>
        <taxon>Pseudomonadati</taxon>
        <taxon>Pseudomonadota</taxon>
        <taxon>Gammaproteobacteria</taxon>
        <taxon>Aeromonadales</taxon>
        <taxon>Aeromonadaceae</taxon>
        <taxon>Aeromonas</taxon>
    </lineage>
</organism>
<sequence length="248" mass="27851">MLPDKLWSDDACYVLFEGAELKGELRETLLTNEGGALRPLLIHPDVFELINLGPWLWHCQQASASLLEQMIAQGLVQGLIHSQRSLDELQQQFAMGCMVVEPKERHSQLLRFYTSSALPVMLAQRDSPWHASLFGGLSNWWCYQCDGQWAHHTIDAKPAELRVITLTDELQAALMGDPEVPRLLTMWQGSVRFQQFPACIRTNMAVKALRKANEAGASSSDRLIWGLTWLEGGSPALEELRTAVLEDV</sequence>
<dbReference type="Pfam" id="PF13503">
    <property type="entry name" value="DUF4123"/>
    <property type="match status" value="1"/>
</dbReference>
<dbReference type="RefSeq" id="WP_087755217.1">
    <property type="nucleotide sequence ID" value="NZ_JAOPLU010000001.1"/>
</dbReference>
<dbReference type="InterPro" id="IPR025391">
    <property type="entry name" value="DUF4123"/>
</dbReference>
<comment type="caution">
    <text evidence="2">The sequence shown here is derived from an EMBL/GenBank/DDBJ whole genome shotgun (WGS) entry which is preliminary data.</text>
</comment>
<protein>
    <submittedName>
        <fullName evidence="2">DUF4123 domain-containing protein</fullName>
    </submittedName>
</protein>
<reference evidence="2" key="1">
    <citation type="submission" date="2024-05" db="EMBL/GenBank/DDBJ databases">
        <title>WGS of Aeromonas isolates.</title>
        <authorList>
            <person name="Lee H."/>
        </authorList>
    </citation>
    <scope>NUCLEOTIDE SEQUENCE</scope>
    <source>
        <strain evidence="2">LP308</strain>
    </source>
</reference>
<evidence type="ECO:0000313" key="3">
    <source>
        <dbReference type="Proteomes" id="UP001168109"/>
    </source>
</evidence>
<feature type="domain" description="DUF4123" evidence="1">
    <location>
        <begin position="12"/>
        <end position="126"/>
    </location>
</feature>
<keyword evidence="3" id="KW-1185">Reference proteome</keyword>
<gene>
    <name evidence="2" type="ORF">OB962_04220</name>
</gene>
<proteinExistence type="predicted"/>
<dbReference type="EMBL" id="JAOPLU010000001">
    <property type="protein sequence ID" value="MDM5130209.1"/>
    <property type="molecule type" value="Genomic_DNA"/>
</dbReference>